<dbReference type="GeneID" id="94194647"/>
<protein>
    <submittedName>
        <fullName evidence="2">GAP45</fullName>
    </submittedName>
</protein>
<gene>
    <name evidence="2" type="ORF">BcabD6B2_26010</name>
</gene>
<comment type="caution">
    <text evidence="2">The sequence shown here is derived from an EMBL/GenBank/DDBJ whole genome shotgun (WGS) entry which is preliminary data.</text>
</comment>
<feature type="region of interest" description="Disordered" evidence="1">
    <location>
        <begin position="55"/>
        <end position="98"/>
    </location>
</feature>
<reference evidence="2 3" key="1">
    <citation type="submission" date="2021-06" db="EMBL/GenBank/DDBJ databases">
        <title>Genome sequence of Babesia caballi.</title>
        <authorList>
            <person name="Yamagishi J."/>
            <person name="Kidaka T."/>
            <person name="Ochi A."/>
        </authorList>
    </citation>
    <scope>NUCLEOTIDE SEQUENCE [LARGE SCALE GENOMIC DNA]</scope>
    <source>
        <strain evidence="2">USDA-D6B2</strain>
    </source>
</reference>
<keyword evidence="3" id="KW-1185">Reference proteome</keyword>
<dbReference type="Proteomes" id="UP001497744">
    <property type="component" value="Unassembled WGS sequence"/>
</dbReference>
<name>A0AAV4LSM3_BABCB</name>
<proteinExistence type="predicted"/>
<evidence type="ECO:0000313" key="2">
    <source>
        <dbReference type="EMBL" id="GIX63166.1"/>
    </source>
</evidence>
<evidence type="ECO:0000256" key="1">
    <source>
        <dbReference type="SAM" id="MobiDB-lite"/>
    </source>
</evidence>
<dbReference type="RefSeq" id="XP_067715235.1">
    <property type="nucleotide sequence ID" value="XM_067859134.1"/>
</dbReference>
<organism evidence="2 3">
    <name type="scientific">Babesia caballi</name>
    <dbReference type="NCBI Taxonomy" id="5871"/>
    <lineage>
        <taxon>Eukaryota</taxon>
        <taxon>Sar</taxon>
        <taxon>Alveolata</taxon>
        <taxon>Apicomplexa</taxon>
        <taxon>Aconoidasida</taxon>
        <taxon>Piroplasmida</taxon>
        <taxon>Babesiidae</taxon>
        <taxon>Babesia</taxon>
    </lineage>
</organism>
<sequence length="211" mass="23720">MPICCSKKAAQRQKEYEEEVRMRKLEEAARVEQEQRAREEARKAEIERIMQEEKQADMMKKLAEEERAEKERLAHEQELEEQRRAEEERLRLEEEQRAAENQPIERMGTRKFTACGPVSLLAGSSHHSVDASAAVGVAAGVAAGVAVDAERSSKGDESFEMQTYTPFDMSTVDQTARYMATKCGCALKAEHKPQDCTICQGIDLSDAPLIA</sequence>
<evidence type="ECO:0000313" key="3">
    <source>
        <dbReference type="Proteomes" id="UP001497744"/>
    </source>
</evidence>
<accession>A0AAV4LSM3</accession>
<dbReference type="AlphaFoldDB" id="A0AAV4LSM3"/>
<dbReference type="EMBL" id="BPLF01000002">
    <property type="protein sequence ID" value="GIX63166.1"/>
    <property type="molecule type" value="Genomic_DNA"/>
</dbReference>